<evidence type="ECO:0000256" key="1">
    <source>
        <dbReference type="ARBA" id="ARBA00004651"/>
    </source>
</evidence>
<evidence type="ECO:0000256" key="8">
    <source>
        <dbReference type="ARBA" id="ARBA00022837"/>
    </source>
</evidence>
<dbReference type="STRING" id="137246.A0A401RQB7"/>
<evidence type="ECO:0000256" key="12">
    <source>
        <dbReference type="ARBA" id="ARBA00023180"/>
    </source>
</evidence>
<feature type="transmembrane region" description="Helical" evidence="13">
    <location>
        <begin position="543"/>
        <end position="564"/>
    </location>
</feature>
<dbReference type="PROSITE" id="PS50261">
    <property type="entry name" value="G_PROTEIN_RECEP_F2_4"/>
    <property type="match status" value="1"/>
</dbReference>
<dbReference type="OMA" id="STHCWLK"/>
<dbReference type="InterPro" id="IPR000203">
    <property type="entry name" value="GPS"/>
</dbReference>
<evidence type="ECO:0000256" key="13">
    <source>
        <dbReference type="SAM" id="Phobius"/>
    </source>
</evidence>
<feature type="chain" id="PRO_5019177423" description="G-protein coupled receptors family 2 profile 2 domain-containing protein" evidence="14">
    <location>
        <begin position="22"/>
        <end position="660"/>
    </location>
</feature>
<dbReference type="GO" id="GO:0004930">
    <property type="term" value="F:G protein-coupled receptor activity"/>
    <property type="evidence" value="ECO:0007669"/>
    <property type="project" value="InterPro"/>
</dbReference>
<keyword evidence="9 13" id="KW-1133">Transmembrane helix</keyword>
<dbReference type="PRINTS" id="PR00249">
    <property type="entry name" value="GPCRSECRETIN"/>
</dbReference>
<evidence type="ECO:0000313" key="18">
    <source>
        <dbReference type="Proteomes" id="UP000287033"/>
    </source>
</evidence>
<dbReference type="Gene3D" id="2.60.220.50">
    <property type="match status" value="1"/>
</dbReference>
<evidence type="ECO:0000256" key="11">
    <source>
        <dbReference type="ARBA" id="ARBA00023157"/>
    </source>
</evidence>
<comment type="similarity">
    <text evidence="2">Belongs to the G-protein coupled receptor 2 family. Adhesion G-protein coupled receptor (ADGR) subfamily.</text>
</comment>
<feature type="signal peptide" evidence="14">
    <location>
        <begin position="1"/>
        <end position="21"/>
    </location>
</feature>
<evidence type="ECO:0000256" key="14">
    <source>
        <dbReference type="SAM" id="SignalP"/>
    </source>
</evidence>
<dbReference type="GO" id="GO:0007189">
    <property type="term" value="P:adenylate cyclase-activating G protein-coupled receptor signaling pathway"/>
    <property type="evidence" value="ECO:0007669"/>
    <property type="project" value="TreeGrafter"/>
</dbReference>
<keyword evidence="4" id="KW-0245">EGF-like domain</keyword>
<dbReference type="PANTHER" id="PTHR12011">
    <property type="entry name" value="ADHESION G-PROTEIN COUPLED RECEPTOR"/>
    <property type="match status" value="1"/>
</dbReference>
<dbReference type="GO" id="GO:0007166">
    <property type="term" value="P:cell surface receptor signaling pathway"/>
    <property type="evidence" value="ECO:0007669"/>
    <property type="project" value="InterPro"/>
</dbReference>
<gene>
    <name evidence="17" type="ORF">chiPu_0018969</name>
</gene>
<dbReference type="Gene3D" id="1.20.1070.10">
    <property type="entry name" value="Rhodopsin 7-helix transmembrane proteins"/>
    <property type="match status" value="1"/>
</dbReference>
<keyword evidence="8" id="KW-0106">Calcium</keyword>
<keyword evidence="11" id="KW-1015">Disulfide bond</keyword>
<reference evidence="17 18" key="1">
    <citation type="journal article" date="2018" name="Nat. Ecol. Evol.">
        <title>Shark genomes provide insights into elasmobranch evolution and the origin of vertebrates.</title>
        <authorList>
            <person name="Hara Y"/>
            <person name="Yamaguchi K"/>
            <person name="Onimaru K"/>
            <person name="Kadota M"/>
            <person name="Koyanagi M"/>
            <person name="Keeley SD"/>
            <person name="Tatsumi K"/>
            <person name="Tanaka K"/>
            <person name="Motone F"/>
            <person name="Kageyama Y"/>
            <person name="Nozu R"/>
            <person name="Adachi N"/>
            <person name="Nishimura O"/>
            <person name="Nakagawa R"/>
            <person name="Tanegashima C"/>
            <person name="Kiyatake I"/>
            <person name="Matsumoto R"/>
            <person name="Murakumo K"/>
            <person name="Nishida K"/>
            <person name="Terakita A"/>
            <person name="Kuratani S"/>
            <person name="Sato K"/>
            <person name="Hyodo S Kuraku.S."/>
        </authorList>
    </citation>
    <scope>NUCLEOTIDE SEQUENCE [LARGE SCALE GENOMIC DNA]</scope>
</reference>
<evidence type="ECO:0000313" key="17">
    <source>
        <dbReference type="EMBL" id="GCC20409.1"/>
    </source>
</evidence>
<feature type="transmembrane region" description="Helical" evidence="13">
    <location>
        <begin position="385"/>
        <end position="406"/>
    </location>
</feature>
<evidence type="ECO:0000256" key="5">
    <source>
        <dbReference type="ARBA" id="ARBA00022692"/>
    </source>
</evidence>
<dbReference type="SUPFAM" id="SSF81321">
    <property type="entry name" value="Family A G protein-coupled receptor-like"/>
    <property type="match status" value="1"/>
</dbReference>
<dbReference type="SMART" id="SM00303">
    <property type="entry name" value="GPS"/>
    <property type="match status" value="1"/>
</dbReference>
<dbReference type="InterPro" id="IPR057244">
    <property type="entry name" value="GAIN_B"/>
</dbReference>
<feature type="transmembrane region" description="Helical" evidence="13">
    <location>
        <begin position="346"/>
        <end position="373"/>
    </location>
</feature>
<evidence type="ECO:0000256" key="6">
    <source>
        <dbReference type="ARBA" id="ARBA00022729"/>
    </source>
</evidence>
<name>A0A401RQB7_CHIPU</name>
<evidence type="ECO:0000256" key="7">
    <source>
        <dbReference type="ARBA" id="ARBA00022737"/>
    </source>
</evidence>
<dbReference type="Pfam" id="PF00002">
    <property type="entry name" value="7tm_2"/>
    <property type="match status" value="1"/>
</dbReference>
<dbReference type="FunFam" id="1.20.1070.10:FF:000054">
    <property type="entry name" value="Adhesion G protein-coupled receptor E3"/>
    <property type="match status" value="1"/>
</dbReference>
<feature type="domain" description="G-protein coupled receptors family 2 profile 2" evidence="16">
    <location>
        <begin position="348"/>
        <end position="594"/>
    </location>
</feature>
<evidence type="ECO:0000259" key="15">
    <source>
        <dbReference type="PROSITE" id="PS50221"/>
    </source>
</evidence>
<feature type="transmembrane region" description="Helical" evidence="13">
    <location>
        <begin position="459"/>
        <end position="477"/>
    </location>
</feature>
<comment type="subcellular location">
    <subcellularLocation>
        <location evidence="1">Cell membrane</location>
        <topology evidence="1">Multi-pass membrane protein</topology>
    </subcellularLocation>
</comment>
<dbReference type="PANTHER" id="PTHR12011:SF433">
    <property type="entry name" value="ADHESION G PROTEIN-COUPLED RECEPTOR E1-LIKE-RELATED"/>
    <property type="match status" value="1"/>
</dbReference>
<evidence type="ECO:0000259" key="16">
    <source>
        <dbReference type="PROSITE" id="PS50261"/>
    </source>
</evidence>
<evidence type="ECO:0000256" key="2">
    <source>
        <dbReference type="ARBA" id="ARBA00007343"/>
    </source>
</evidence>
<sequence>MCWVNFLVFVWIQYAVRPASSDLDENIMDYQASSGSGDSFSDDADLASTCGLHAQYFRGNRGYYCMCEEGYVSTSGELIFQSSTECRSNVSKVLEETRNLSMFILQLHQQDLQKFSVMEITNLTERIISKLQWESLEADTKHNLASKLLQTVSSSMMAAALSTPNGTLTVSAESLGLKIHIHRGDISANEKLRLNVRGNNMELDWRTAIGQNNSGVTAVGFIAYSNLDSILDGDFVDEEDRKREKLGGSFQLNSDVVTVTMANRQETELSKPINFTLRHNQEITSERIPVCVHWGNSEAISFWSTRGCRLLSYSANHTTCGCLRLASFAILMAPAKMEEEFVQDEFVLHLITLVGVSLSLVCLAVSIVTFALGRSIQSETRVIHLNLSISLFLAQLLFVTGISRTGHKMVCAIIAGSLHYLFLAAFAWMFLEGLHLILMMRDLRKVKVSRKTVIRSVHLYTIGYVLPAVVLGISVAINRNGFGTSQYCWLQLEKGFIWSFLGPVCFIVIVNTILLISILLILQKQLSGLNTEVSKIKNKRTMTFKVFAQVFVLGCAWILGLFHFGKGTLVMAYLFTIVNSFQGTFIFIILCVLNKQVRKEYLQCFSGVRKTSLWSESESASVVTATQVSQGELEPPCAAAEESLFDLALLIALLLLSQNS</sequence>
<evidence type="ECO:0008006" key="19">
    <source>
        <dbReference type="Google" id="ProtNLM"/>
    </source>
</evidence>
<dbReference type="PROSITE" id="PS50221">
    <property type="entry name" value="GAIN_B"/>
    <property type="match status" value="1"/>
</dbReference>
<dbReference type="OrthoDB" id="1100386at2759"/>
<evidence type="ECO:0000256" key="3">
    <source>
        <dbReference type="ARBA" id="ARBA00022475"/>
    </source>
</evidence>
<dbReference type="GO" id="GO:0005886">
    <property type="term" value="C:plasma membrane"/>
    <property type="evidence" value="ECO:0007669"/>
    <property type="project" value="UniProtKB-SubCell"/>
</dbReference>
<keyword evidence="10 13" id="KW-0472">Membrane</keyword>
<feature type="transmembrane region" description="Helical" evidence="13">
    <location>
        <begin position="570"/>
        <end position="593"/>
    </location>
</feature>
<dbReference type="InterPro" id="IPR000832">
    <property type="entry name" value="GPCR_2_secretin-like"/>
</dbReference>
<keyword evidence="12" id="KW-0325">Glycoprotein</keyword>
<dbReference type="InterPro" id="IPR046338">
    <property type="entry name" value="GAIN_dom_sf"/>
</dbReference>
<keyword evidence="3" id="KW-1003">Cell membrane</keyword>
<dbReference type="InterPro" id="IPR001740">
    <property type="entry name" value="GPCR_2_EMR1-like_rcpt"/>
</dbReference>
<dbReference type="Pfam" id="PF01825">
    <property type="entry name" value="GPS"/>
    <property type="match status" value="1"/>
</dbReference>
<keyword evidence="7" id="KW-0677">Repeat</keyword>
<feature type="domain" description="GAIN-B" evidence="15">
    <location>
        <begin position="157"/>
        <end position="338"/>
    </location>
</feature>
<protein>
    <recommendedName>
        <fullName evidence="19">G-protein coupled receptors family 2 profile 2 domain-containing protein</fullName>
    </recommendedName>
</protein>
<dbReference type="AlphaFoldDB" id="A0A401RQB7"/>
<keyword evidence="18" id="KW-1185">Reference proteome</keyword>
<feature type="transmembrane region" description="Helical" evidence="13">
    <location>
        <begin position="418"/>
        <end position="438"/>
    </location>
</feature>
<evidence type="ECO:0000256" key="4">
    <source>
        <dbReference type="ARBA" id="ARBA00022536"/>
    </source>
</evidence>
<dbReference type="Proteomes" id="UP000287033">
    <property type="component" value="Unassembled WGS sequence"/>
</dbReference>
<organism evidence="17 18">
    <name type="scientific">Chiloscyllium punctatum</name>
    <name type="common">Brownbanded bambooshark</name>
    <name type="synonym">Hemiscyllium punctatum</name>
    <dbReference type="NCBI Taxonomy" id="137246"/>
    <lineage>
        <taxon>Eukaryota</taxon>
        <taxon>Metazoa</taxon>
        <taxon>Chordata</taxon>
        <taxon>Craniata</taxon>
        <taxon>Vertebrata</taxon>
        <taxon>Chondrichthyes</taxon>
        <taxon>Elasmobranchii</taxon>
        <taxon>Galeomorphii</taxon>
        <taxon>Galeoidea</taxon>
        <taxon>Orectolobiformes</taxon>
        <taxon>Hemiscylliidae</taxon>
        <taxon>Chiloscyllium</taxon>
    </lineage>
</organism>
<evidence type="ECO:0000256" key="10">
    <source>
        <dbReference type="ARBA" id="ARBA00023136"/>
    </source>
</evidence>
<accession>A0A401RQB7</accession>
<keyword evidence="6 14" id="KW-0732">Signal</keyword>
<proteinExistence type="inferred from homology"/>
<keyword evidence="5 13" id="KW-0812">Transmembrane</keyword>
<dbReference type="EMBL" id="BEZZ01001759">
    <property type="protein sequence ID" value="GCC20409.1"/>
    <property type="molecule type" value="Genomic_DNA"/>
</dbReference>
<feature type="transmembrane region" description="Helical" evidence="13">
    <location>
        <begin position="497"/>
        <end position="522"/>
    </location>
</feature>
<comment type="caution">
    <text evidence="17">The sequence shown here is derived from an EMBL/GenBank/DDBJ whole genome shotgun (WGS) entry which is preliminary data.</text>
</comment>
<dbReference type="InterPro" id="IPR017981">
    <property type="entry name" value="GPCR_2-like_7TM"/>
</dbReference>
<evidence type="ECO:0000256" key="9">
    <source>
        <dbReference type="ARBA" id="ARBA00022989"/>
    </source>
</evidence>
<dbReference type="PRINTS" id="PR01128">
    <property type="entry name" value="EMR1HORMONER"/>
</dbReference>